<protein>
    <submittedName>
        <fullName evidence="1">Minor tail protein</fullName>
    </submittedName>
</protein>
<gene>
    <name evidence="1" type="ORF">KL1_00016</name>
</gene>
<dbReference type="RefSeq" id="YP_006560767.1">
    <property type="nucleotide sequence ID" value="NC_018278.1"/>
</dbReference>
<dbReference type="Proteomes" id="UP000009001">
    <property type="component" value="Segment"/>
</dbReference>
<reference evidence="1 2" key="1">
    <citation type="journal article" date="2012" name="BMC Genomics">
        <title>Comparative analysis of two phenotypically-similar but genomically-distinct Burkholderia cenocepacia-specific bacteriophages.</title>
        <authorList>
            <person name="Lynch K.H."/>
            <person name="Stothard P."/>
            <person name="Dennis J.J."/>
        </authorList>
    </citation>
    <scope>NUCLEOTIDE SEQUENCE [LARGE SCALE GENOMIC DNA]</scope>
</reference>
<dbReference type="GeneID" id="13405590"/>
<sequence length="152" mass="17134">MTTTHSEARNEINALFNTAWNANAGALAGYVPNIEWQGKQPRETPDSSKYWARVSIQTVLEEQTTLSTCEGKPGQKRYTASGLVFVQLFCPKSIVGSFEIGGKLAEVAKKAFRGKTTPGKVWFRNVRINELDPEDLYYRYNVVTEFEYDELG</sequence>
<dbReference type="EMBL" id="JF939047">
    <property type="protein sequence ID" value="AEX56100.1"/>
    <property type="molecule type" value="Genomic_DNA"/>
</dbReference>
<organism evidence="1 2">
    <name type="scientific">Burkholderia phage vB_BceS_KL1</name>
    <dbReference type="NCBI Taxonomy" id="1132026"/>
    <lineage>
        <taxon>Viruses</taxon>
        <taxon>Duplodnaviria</taxon>
        <taxon>Heunggongvirae</taxon>
        <taxon>Uroviricota</taxon>
        <taxon>Caudoviricetes</taxon>
        <taxon>Jondennisvirinae</taxon>
        <taxon>Kilunavirus</taxon>
        <taxon>Kilunavirus KL1</taxon>
    </lineage>
</organism>
<dbReference type="KEGG" id="vg:13405590"/>
<dbReference type="OrthoDB" id="11045at10239"/>
<dbReference type="Gene3D" id="3.30.2000.20">
    <property type="match status" value="1"/>
</dbReference>
<accession>I6NQU2</accession>
<proteinExistence type="predicted"/>
<name>I6NQU2_9CAUD</name>
<evidence type="ECO:0000313" key="1">
    <source>
        <dbReference type="EMBL" id="AEX56100.1"/>
    </source>
</evidence>
<evidence type="ECO:0000313" key="2">
    <source>
        <dbReference type="Proteomes" id="UP000009001"/>
    </source>
</evidence>
<keyword evidence="2" id="KW-1185">Reference proteome</keyword>